<dbReference type="Pfam" id="PF05481">
    <property type="entry name" value="Myco_19_kDa"/>
    <property type="match status" value="1"/>
</dbReference>
<dbReference type="EMBL" id="PECC01000027">
    <property type="protein sequence ID" value="TDZ50838.1"/>
    <property type="molecule type" value="Genomic_DNA"/>
</dbReference>
<evidence type="ECO:0000256" key="2">
    <source>
        <dbReference type="ARBA" id="ARBA00022729"/>
    </source>
</evidence>
<sequence length="154" mass="15021" precursor="true">MMNRVIVGAMGLLAAGAVVVGCSTDKPGGGSQVSSGSGAEVKVDGKDLAGLDLKSVTCVKQGGNINVASGAINGQQGLGVVMTDEATPKVTSLGLVYDGAALAVSEGMGAKVGSADVKVDGKTYTISGEASGADIKNPMAGMITKPFTIKVSCG</sequence>
<keyword evidence="3" id="KW-0472">Membrane</keyword>
<accession>A0A4R8R7S8</accession>
<dbReference type="InterPro" id="IPR008691">
    <property type="entry name" value="LpqH"/>
</dbReference>
<dbReference type="GO" id="GO:0016020">
    <property type="term" value="C:membrane"/>
    <property type="evidence" value="ECO:0007669"/>
    <property type="project" value="InterPro"/>
</dbReference>
<dbReference type="AlphaFoldDB" id="A0A4R8R7S8"/>
<gene>
    <name evidence="6" type="ORF">CCUG63697_02353</name>
</gene>
<keyword evidence="1" id="KW-1003">Cell membrane</keyword>
<evidence type="ECO:0000256" key="1">
    <source>
        <dbReference type="ARBA" id="ARBA00022475"/>
    </source>
</evidence>
<name>A0A4R8R7S8_9MYCO</name>
<organism evidence="6 7">
    <name type="scientific">Mycobacteroides franklinii</name>
    <dbReference type="NCBI Taxonomy" id="948102"/>
    <lineage>
        <taxon>Bacteria</taxon>
        <taxon>Bacillati</taxon>
        <taxon>Actinomycetota</taxon>
        <taxon>Actinomycetes</taxon>
        <taxon>Mycobacteriales</taxon>
        <taxon>Mycobacteriaceae</taxon>
        <taxon>Mycobacteroides</taxon>
    </lineage>
</organism>
<comment type="caution">
    <text evidence="6">The sequence shown here is derived from an EMBL/GenBank/DDBJ whole genome shotgun (WGS) entry which is preliminary data.</text>
</comment>
<evidence type="ECO:0000313" key="7">
    <source>
        <dbReference type="Proteomes" id="UP000295165"/>
    </source>
</evidence>
<dbReference type="Proteomes" id="UP000295165">
    <property type="component" value="Unassembled WGS sequence"/>
</dbReference>
<keyword evidence="2" id="KW-0732">Signal</keyword>
<keyword evidence="7" id="KW-1185">Reference proteome</keyword>
<evidence type="ECO:0000256" key="5">
    <source>
        <dbReference type="ARBA" id="ARBA00023288"/>
    </source>
</evidence>
<keyword evidence="5 6" id="KW-0449">Lipoprotein</keyword>
<evidence type="ECO:0000256" key="3">
    <source>
        <dbReference type="ARBA" id="ARBA00023136"/>
    </source>
</evidence>
<evidence type="ECO:0000313" key="6">
    <source>
        <dbReference type="EMBL" id="TDZ50838.1"/>
    </source>
</evidence>
<evidence type="ECO:0000256" key="4">
    <source>
        <dbReference type="ARBA" id="ARBA00023139"/>
    </source>
</evidence>
<dbReference type="PROSITE" id="PS51257">
    <property type="entry name" value="PROKAR_LIPOPROTEIN"/>
    <property type="match status" value="1"/>
</dbReference>
<proteinExistence type="predicted"/>
<protein>
    <submittedName>
        <fullName evidence="6">19 kDa lipoprotein antigen</fullName>
    </submittedName>
</protein>
<keyword evidence="4" id="KW-0564">Palmitate</keyword>
<reference evidence="6 7" key="1">
    <citation type="journal article" date="2019" name="Sci. Rep.">
        <title>Extended insight into the Mycobacterium chelonae-abscessus complex through whole genome sequencing of Mycobacterium salmoniphilum outbreak and Mycobacterium salmoniphilum-like strains.</title>
        <authorList>
            <person name="Behra P.R.K."/>
            <person name="Das S."/>
            <person name="Pettersson B.M.F."/>
            <person name="Shirreff L."/>
            <person name="DuCote T."/>
            <person name="Jacobsson K.G."/>
            <person name="Ennis D.G."/>
            <person name="Kirsebom L.A."/>
        </authorList>
    </citation>
    <scope>NUCLEOTIDE SEQUENCE [LARGE SCALE GENOMIC DNA]</scope>
    <source>
        <strain evidence="6 7">CCUG 63697</strain>
    </source>
</reference>